<keyword evidence="1" id="KW-0812">Transmembrane</keyword>
<dbReference type="Proteomes" id="UP001283366">
    <property type="component" value="Unassembled WGS sequence"/>
</dbReference>
<dbReference type="EMBL" id="JAWRCO010000001">
    <property type="protein sequence ID" value="MDW6003331.1"/>
    <property type="molecule type" value="Genomic_DNA"/>
</dbReference>
<proteinExistence type="predicted"/>
<gene>
    <name evidence="2" type="ORF">SBX37_10775</name>
    <name evidence="3" type="ORF">VIM7927_01114</name>
</gene>
<evidence type="ECO:0000313" key="5">
    <source>
        <dbReference type="Proteomes" id="UP001283366"/>
    </source>
</evidence>
<protein>
    <submittedName>
        <fullName evidence="2">Prepilin-type N-terminal cleavage/methylation domain-containing protein</fullName>
    </submittedName>
</protein>
<evidence type="ECO:0000313" key="3">
    <source>
        <dbReference type="EMBL" id="SMR99879.1"/>
    </source>
</evidence>
<feature type="transmembrane region" description="Helical" evidence="1">
    <location>
        <begin position="12"/>
        <end position="34"/>
    </location>
</feature>
<dbReference type="Pfam" id="PF07963">
    <property type="entry name" value="N_methyl"/>
    <property type="match status" value="1"/>
</dbReference>
<dbReference type="AlphaFoldDB" id="A0A1Y6IQF9"/>
<dbReference type="InterPro" id="IPR012902">
    <property type="entry name" value="N_methyl_site"/>
</dbReference>
<dbReference type="Proteomes" id="UP000196125">
    <property type="component" value="Unassembled WGS sequence"/>
</dbReference>
<keyword evidence="1" id="KW-1133">Transmembrane helix</keyword>
<dbReference type="RefSeq" id="WP_087479871.1">
    <property type="nucleotide sequence ID" value="NZ_AP024883.1"/>
</dbReference>
<keyword evidence="5" id="KW-1185">Reference proteome</keyword>
<name>A0A1Y6IQF9_9VIBR</name>
<dbReference type="EMBL" id="FXXI01000001">
    <property type="protein sequence ID" value="SMR99879.1"/>
    <property type="molecule type" value="Genomic_DNA"/>
</dbReference>
<dbReference type="OrthoDB" id="5829918at2"/>
<keyword evidence="1" id="KW-0472">Membrane</keyword>
<evidence type="ECO:0000313" key="2">
    <source>
        <dbReference type="EMBL" id="MDW6003331.1"/>
    </source>
</evidence>
<sequence>MNRNHYDEHRCMGNTLLEVMVSLVILSVGVLGVCQVQRLTMLQMNEILQRTRALDLAASKLEFFRTHNSQTTGAGEKGIDSEPVRFEQIKTSRDCNSQAPFCIAVLVSEPLFQGDLKVIQVEVSWLGQQRKTHKVALSSMISRFNEFESHPPMISDPTDIVRGTVNVTQ</sequence>
<reference evidence="3 4" key="1">
    <citation type="submission" date="2017-05" db="EMBL/GenBank/DDBJ databases">
        <authorList>
            <person name="Song R."/>
            <person name="Chenine A.L."/>
            <person name="Ruprecht R.M."/>
        </authorList>
    </citation>
    <scope>NUCLEOTIDE SEQUENCE [LARGE SCALE GENOMIC DNA]</scope>
    <source>
        <strain evidence="3 4">CECT 7927</strain>
    </source>
</reference>
<reference evidence="2 5" key="2">
    <citation type="submission" date="2023-11" db="EMBL/GenBank/DDBJ databases">
        <title>Plant-associative lifestyle of Vibrio porteresiae and its evolutionary dynamics.</title>
        <authorList>
            <person name="Rameshkumar N."/>
            <person name="Kirti K."/>
        </authorList>
    </citation>
    <scope>NUCLEOTIDE SEQUENCE [LARGE SCALE GENOMIC DNA]</scope>
    <source>
        <strain evidence="2 5">MSSRF38</strain>
    </source>
</reference>
<accession>A0A1Y6IQF9</accession>
<evidence type="ECO:0000256" key="1">
    <source>
        <dbReference type="SAM" id="Phobius"/>
    </source>
</evidence>
<evidence type="ECO:0000313" key="4">
    <source>
        <dbReference type="Proteomes" id="UP000196125"/>
    </source>
</evidence>
<organism evidence="3 4">
    <name type="scientific">Vibrio mangrovi</name>
    <dbReference type="NCBI Taxonomy" id="474394"/>
    <lineage>
        <taxon>Bacteria</taxon>
        <taxon>Pseudomonadati</taxon>
        <taxon>Pseudomonadota</taxon>
        <taxon>Gammaproteobacteria</taxon>
        <taxon>Vibrionales</taxon>
        <taxon>Vibrionaceae</taxon>
        <taxon>Vibrio</taxon>
    </lineage>
</organism>